<feature type="chain" id="PRO_5045360422" evidence="1">
    <location>
        <begin position="25"/>
        <end position="83"/>
    </location>
</feature>
<evidence type="ECO:0000256" key="1">
    <source>
        <dbReference type="SAM" id="SignalP"/>
    </source>
</evidence>
<dbReference type="EMBL" id="JARKNE010000005">
    <property type="protein sequence ID" value="KAK5833644.1"/>
    <property type="molecule type" value="Genomic_DNA"/>
</dbReference>
<evidence type="ECO:0000313" key="2">
    <source>
        <dbReference type="EMBL" id="KAK5833644.1"/>
    </source>
</evidence>
<gene>
    <name evidence="2" type="ORF">PVK06_017497</name>
</gene>
<protein>
    <submittedName>
        <fullName evidence="2">Uncharacterized protein</fullName>
    </submittedName>
</protein>
<reference evidence="2 3" key="1">
    <citation type="submission" date="2023-03" db="EMBL/GenBank/DDBJ databases">
        <title>WGS of Gossypium arboreum.</title>
        <authorList>
            <person name="Yu D."/>
        </authorList>
    </citation>
    <scope>NUCLEOTIDE SEQUENCE [LARGE SCALE GENOMIC DNA]</scope>
    <source>
        <tissue evidence="2">Leaf</tissue>
    </source>
</reference>
<dbReference type="Proteomes" id="UP001358586">
    <property type="component" value="Chromosome 5"/>
</dbReference>
<organism evidence="2 3">
    <name type="scientific">Gossypium arboreum</name>
    <name type="common">Tree cotton</name>
    <name type="synonym">Gossypium nanking</name>
    <dbReference type="NCBI Taxonomy" id="29729"/>
    <lineage>
        <taxon>Eukaryota</taxon>
        <taxon>Viridiplantae</taxon>
        <taxon>Streptophyta</taxon>
        <taxon>Embryophyta</taxon>
        <taxon>Tracheophyta</taxon>
        <taxon>Spermatophyta</taxon>
        <taxon>Magnoliopsida</taxon>
        <taxon>eudicotyledons</taxon>
        <taxon>Gunneridae</taxon>
        <taxon>Pentapetalae</taxon>
        <taxon>rosids</taxon>
        <taxon>malvids</taxon>
        <taxon>Malvales</taxon>
        <taxon>Malvaceae</taxon>
        <taxon>Malvoideae</taxon>
        <taxon>Gossypium</taxon>
    </lineage>
</organism>
<feature type="signal peptide" evidence="1">
    <location>
        <begin position="1"/>
        <end position="24"/>
    </location>
</feature>
<evidence type="ECO:0000313" key="3">
    <source>
        <dbReference type="Proteomes" id="UP001358586"/>
    </source>
</evidence>
<keyword evidence="3" id="KW-1185">Reference proteome</keyword>
<sequence length="83" mass="9401">MASWFAKLVSWVLQLQVLQHKVMCLEVTYCASNNKASQLPSSWHLDFGGPEECQENTNPLVTAYALGRNSLDNTVWEAEDRTK</sequence>
<proteinExistence type="predicted"/>
<comment type="caution">
    <text evidence="2">The sequence shown here is derived from an EMBL/GenBank/DDBJ whole genome shotgun (WGS) entry which is preliminary data.</text>
</comment>
<name>A0ABR0Q3J3_GOSAR</name>
<keyword evidence="1" id="KW-0732">Signal</keyword>
<accession>A0ABR0Q3J3</accession>